<dbReference type="GO" id="GO:0046872">
    <property type="term" value="F:metal ion binding"/>
    <property type="evidence" value="ECO:0007669"/>
    <property type="project" value="UniProtKB-KW"/>
</dbReference>
<keyword evidence="2" id="KW-0949">S-adenosyl-L-methionine</keyword>
<organism evidence="7 8">
    <name type="scientific">Chondromyces crocatus</name>
    <dbReference type="NCBI Taxonomy" id="52"/>
    <lineage>
        <taxon>Bacteria</taxon>
        <taxon>Pseudomonadati</taxon>
        <taxon>Myxococcota</taxon>
        <taxon>Polyangia</taxon>
        <taxon>Polyangiales</taxon>
        <taxon>Polyangiaceae</taxon>
        <taxon>Chondromyces</taxon>
    </lineage>
</organism>
<feature type="domain" description="Radical SAM core" evidence="6">
    <location>
        <begin position="338"/>
        <end position="552"/>
    </location>
</feature>
<dbReference type="Gene3D" id="3.20.20.70">
    <property type="entry name" value="Aldolase class I"/>
    <property type="match status" value="2"/>
</dbReference>
<evidence type="ECO:0000313" key="8">
    <source>
        <dbReference type="Proteomes" id="UP000067626"/>
    </source>
</evidence>
<evidence type="ECO:0000256" key="5">
    <source>
        <dbReference type="ARBA" id="ARBA00023014"/>
    </source>
</evidence>
<dbReference type="AlphaFoldDB" id="A0A0K1ELX1"/>
<dbReference type="EMBL" id="CP012159">
    <property type="protein sequence ID" value="AKT41826.1"/>
    <property type="molecule type" value="Genomic_DNA"/>
</dbReference>
<keyword evidence="8" id="KW-1185">Reference proteome</keyword>
<gene>
    <name evidence="7" type="ORF">CMC5_060370</name>
</gene>
<dbReference type="SFLD" id="SFLDG01067">
    <property type="entry name" value="SPASM/twitch_domain_containing"/>
    <property type="match status" value="2"/>
</dbReference>
<dbReference type="GO" id="GO:0003824">
    <property type="term" value="F:catalytic activity"/>
    <property type="evidence" value="ECO:0007669"/>
    <property type="project" value="InterPro"/>
</dbReference>
<dbReference type="Proteomes" id="UP000067626">
    <property type="component" value="Chromosome"/>
</dbReference>
<dbReference type="PROSITE" id="PS51918">
    <property type="entry name" value="RADICAL_SAM"/>
    <property type="match status" value="2"/>
</dbReference>
<dbReference type="GO" id="GO:0051536">
    <property type="term" value="F:iron-sulfur cluster binding"/>
    <property type="evidence" value="ECO:0007669"/>
    <property type="project" value="UniProtKB-KW"/>
</dbReference>
<dbReference type="SFLD" id="SFLDS00029">
    <property type="entry name" value="Radical_SAM"/>
    <property type="match status" value="2"/>
</dbReference>
<dbReference type="CDD" id="cd01335">
    <property type="entry name" value="Radical_SAM"/>
    <property type="match status" value="2"/>
</dbReference>
<dbReference type="OrthoDB" id="9782387at2"/>
<keyword evidence="4" id="KW-0408">Iron</keyword>
<dbReference type="STRING" id="52.CMC5_060370"/>
<dbReference type="InterPro" id="IPR007197">
    <property type="entry name" value="rSAM"/>
</dbReference>
<dbReference type="InterPro" id="IPR050377">
    <property type="entry name" value="Radical_SAM_PqqE_MftC-like"/>
</dbReference>
<evidence type="ECO:0000256" key="2">
    <source>
        <dbReference type="ARBA" id="ARBA00022691"/>
    </source>
</evidence>
<evidence type="ECO:0000256" key="1">
    <source>
        <dbReference type="ARBA" id="ARBA00001966"/>
    </source>
</evidence>
<evidence type="ECO:0000256" key="4">
    <source>
        <dbReference type="ARBA" id="ARBA00023004"/>
    </source>
</evidence>
<evidence type="ECO:0000313" key="7">
    <source>
        <dbReference type="EMBL" id="AKT41826.1"/>
    </source>
</evidence>
<dbReference type="Pfam" id="PF04055">
    <property type="entry name" value="Radical_SAM"/>
    <property type="match status" value="2"/>
</dbReference>
<dbReference type="KEGG" id="ccro:CMC5_060370"/>
<reference evidence="7 8" key="1">
    <citation type="submission" date="2015-07" db="EMBL/GenBank/DDBJ databases">
        <title>Genome analysis of myxobacterium Chondromyces crocatus Cm c5 reveals a high potential for natural compound synthesis and the genetic basis for the loss of fruiting body formation.</title>
        <authorList>
            <person name="Zaburannyi N."/>
            <person name="Bunk B."/>
            <person name="Maier J."/>
            <person name="Overmann J."/>
            <person name="Mueller R."/>
        </authorList>
    </citation>
    <scope>NUCLEOTIDE SEQUENCE [LARGE SCALE GENOMIC DNA]</scope>
    <source>
        <strain evidence="7 8">Cm c5</strain>
    </source>
</reference>
<comment type="cofactor">
    <cofactor evidence="1">
        <name>[4Fe-4S] cluster</name>
        <dbReference type="ChEBI" id="CHEBI:49883"/>
    </cofactor>
</comment>
<evidence type="ECO:0000256" key="3">
    <source>
        <dbReference type="ARBA" id="ARBA00022723"/>
    </source>
</evidence>
<sequence length="637" mass="67816">MSPGGSTHSVVQVMTNETCNHNCAFCHARRPAERPDVAAAGAVLARIDAAARGGARTLVLTGGEPALRRDLPALVTRARRALDASARPGDFLPDDPRAQPAQVLLETNGALITPARADALRRAGLDVARVHLPRWGDALDTITRDDGGFARTLAGLHALAAAGVALEVSIPLVLRTLATAPEIPTALHAAGLPVRALVLTVPVTAPDPADLATLPDVARAAEAVDAAARRAGIPARFDVGALIPPCLFQHPNRAAHLYTFTPGGAARPDFDHPDACTTCQARSICPGVPREALRRDPQLALRPIRDERTRRRLTVVSSIDDQIRRELCTRDVRRLADGTTVREHIVRINFHCNQVCRFCFVSTHLPMAPEPLIEDAITEIARAGGVLTLSGGEPTLNPRVVDYVTLGKQLGAREIELQTNATRLADPALTRALADAGLDVAFVSLHAAQAAVSDRITGAPGTFDKTVRGLDELAKTSVLVRINFVFCEQNQEEFPALVALTADRWPRAEITVSFVAASTDLVPLTPDILPRYGDVLPYLAEGVHLARERGVTLTGFESMCGIPLCLVPADLARYFALAQASTEVAPGEFLKPDDTCGTCALTAQCFGIRRGYAKLYGTTELRPIRALAAEGGPAADA</sequence>
<proteinExistence type="predicted"/>
<keyword evidence="3" id="KW-0479">Metal-binding</keyword>
<evidence type="ECO:0000259" key="6">
    <source>
        <dbReference type="PROSITE" id="PS51918"/>
    </source>
</evidence>
<dbReference type="InterPro" id="IPR013785">
    <property type="entry name" value="Aldolase_TIM"/>
</dbReference>
<name>A0A0K1ELX1_CHOCO</name>
<dbReference type="InterPro" id="IPR058240">
    <property type="entry name" value="rSAM_sf"/>
</dbReference>
<dbReference type="PANTHER" id="PTHR11228">
    <property type="entry name" value="RADICAL SAM DOMAIN PROTEIN"/>
    <property type="match status" value="1"/>
</dbReference>
<feature type="domain" description="Radical SAM core" evidence="6">
    <location>
        <begin position="3"/>
        <end position="234"/>
    </location>
</feature>
<accession>A0A0K1ELX1</accession>
<dbReference type="SUPFAM" id="SSF102114">
    <property type="entry name" value="Radical SAM enzymes"/>
    <property type="match status" value="2"/>
</dbReference>
<dbReference type="PANTHER" id="PTHR11228:SF34">
    <property type="entry name" value="TUNGSTEN-CONTAINING ALDEHYDE FERREDOXIN OXIDOREDUCTASE COFACTOR MODIFYING PROTEIN"/>
    <property type="match status" value="1"/>
</dbReference>
<protein>
    <recommendedName>
        <fullName evidence="6">Radical SAM core domain-containing protein</fullName>
    </recommendedName>
</protein>
<keyword evidence="5" id="KW-0411">Iron-sulfur</keyword>